<evidence type="ECO:0000256" key="1">
    <source>
        <dbReference type="SAM" id="MobiDB-lite"/>
    </source>
</evidence>
<dbReference type="RefSeq" id="WP_188381992.1">
    <property type="nucleotide sequence ID" value="NZ_BMDI01000003.1"/>
</dbReference>
<dbReference type="AlphaFoldDB" id="A0A8J3AVT9"/>
<evidence type="ECO:0000313" key="4">
    <source>
        <dbReference type="Proteomes" id="UP000642180"/>
    </source>
</evidence>
<reference evidence="4" key="1">
    <citation type="journal article" date="2019" name="Int. J. Syst. Evol. Microbiol.">
        <title>The Global Catalogue of Microorganisms (GCM) 10K type strain sequencing project: providing services to taxonomists for standard genome sequencing and annotation.</title>
        <authorList>
            <consortium name="The Broad Institute Genomics Platform"/>
            <consortium name="The Broad Institute Genome Sequencing Center for Infectious Disease"/>
            <person name="Wu L."/>
            <person name="Ma J."/>
        </authorList>
    </citation>
    <scope>NUCLEOTIDE SEQUENCE [LARGE SCALE GENOMIC DNA]</scope>
    <source>
        <strain evidence="4">CCM 2767</strain>
    </source>
</reference>
<dbReference type="EMBL" id="BMDI01000003">
    <property type="protein sequence ID" value="GGI21193.1"/>
    <property type="molecule type" value="Genomic_DNA"/>
</dbReference>
<proteinExistence type="predicted"/>
<evidence type="ECO:0008006" key="5">
    <source>
        <dbReference type="Google" id="ProtNLM"/>
    </source>
</evidence>
<comment type="caution">
    <text evidence="3">The sequence shown here is derived from an EMBL/GenBank/DDBJ whole genome shotgun (WGS) entry which is preliminary data.</text>
</comment>
<feature type="signal peptide" evidence="2">
    <location>
        <begin position="1"/>
        <end position="25"/>
    </location>
</feature>
<feature type="region of interest" description="Disordered" evidence="1">
    <location>
        <begin position="87"/>
        <end position="132"/>
    </location>
</feature>
<sequence>MRTSKLWSFLALSAAVLTTPVVVHAQATSPSANTPAPPQTMRLEEGEAPAVTINPPSTEKSITEKRELGKVKEVKVQTGRTTYYAKPIEPAGAMRGDGQSDNTQPVQFKVGEFGPPKDKPAAEEPQTLYPKK</sequence>
<keyword evidence="2" id="KW-0732">Signal</keyword>
<name>A0A8J3AVT9_9BURK</name>
<dbReference type="Proteomes" id="UP000642180">
    <property type="component" value="Unassembled WGS sequence"/>
</dbReference>
<gene>
    <name evidence="3" type="ORF">GCM10008066_27840</name>
</gene>
<keyword evidence="4" id="KW-1185">Reference proteome</keyword>
<organism evidence="3 4">
    <name type="scientific">Oxalicibacterium faecigallinarum</name>
    <dbReference type="NCBI Taxonomy" id="573741"/>
    <lineage>
        <taxon>Bacteria</taxon>
        <taxon>Pseudomonadati</taxon>
        <taxon>Pseudomonadota</taxon>
        <taxon>Betaproteobacteria</taxon>
        <taxon>Burkholderiales</taxon>
        <taxon>Oxalobacteraceae</taxon>
        <taxon>Oxalicibacterium</taxon>
    </lineage>
</organism>
<feature type="chain" id="PRO_5035195886" description="DUF2782 domain-containing protein" evidence="2">
    <location>
        <begin position="26"/>
        <end position="132"/>
    </location>
</feature>
<protein>
    <recommendedName>
        <fullName evidence="5">DUF2782 domain-containing protein</fullName>
    </recommendedName>
</protein>
<evidence type="ECO:0000256" key="2">
    <source>
        <dbReference type="SAM" id="SignalP"/>
    </source>
</evidence>
<evidence type="ECO:0000313" key="3">
    <source>
        <dbReference type="EMBL" id="GGI21193.1"/>
    </source>
</evidence>
<accession>A0A8J3AVT9</accession>